<feature type="non-terminal residue" evidence="1">
    <location>
        <position position="1"/>
    </location>
</feature>
<organism evidence="1">
    <name type="scientific">termite gut metagenome</name>
    <dbReference type="NCBI Taxonomy" id="433724"/>
    <lineage>
        <taxon>unclassified sequences</taxon>
        <taxon>metagenomes</taxon>
        <taxon>organismal metagenomes</taxon>
    </lineage>
</organism>
<comment type="caution">
    <text evidence="1">The sequence shown here is derived from an EMBL/GenBank/DDBJ whole genome shotgun (WGS) entry which is preliminary data.</text>
</comment>
<name>A0A5J4PP73_9ZZZZ</name>
<sequence>KYPIGIYEGGGYLAKGIYRPSFDCRMKTNEYPSFCPVCQRAIEKIIRFYTE</sequence>
<proteinExistence type="predicted"/>
<dbReference type="EMBL" id="SNRY01007469">
    <property type="protein sequence ID" value="KAA6310349.1"/>
    <property type="molecule type" value="Genomic_DNA"/>
</dbReference>
<evidence type="ECO:0000313" key="1">
    <source>
        <dbReference type="EMBL" id="KAA6310349.1"/>
    </source>
</evidence>
<dbReference type="Gene3D" id="3.40.390.10">
    <property type="entry name" value="Collagenase (Catalytic Domain)"/>
    <property type="match status" value="1"/>
</dbReference>
<protein>
    <recommendedName>
        <fullName evidence="2">Peptidase M64</fullName>
    </recommendedName>
</protein>
<dbReference type="GO" id="GO:0008237">
    <property type="term" value="F:metallopeptidase activity"/>
    <property type="evidence" value="ECO:0007669"/>
    <property type="project" value="InterPro"/>
</dbReference>
<dbReference type="AlphaFoldDB" id="A0A5J4PP73"/>
<dbReference type="InterPro" id="IPR019026">
    <property type="entry name" value="Peptidase_M64_IgA"/>
</dbReference>
<gene>
    <name evidence="1" type="ORF">EZS27_038332</name>
</gene>
<dbReference type="InterPro" id="IPR024079">
    <property type="entry name" value="MetalloPept_cat_dom_sf"/>
</dbReference>
<reference evidence="1" key="1">
    <citation type="submission" date="2019-03" db="EMBL/GenBank/DDBJ databases">
        <title>Single cell metagenomics reveals metabolic interactions within the superorganism composed of flagellate Streblomastix strix and complex community of Bacteroidetes bacteria on its surface.</title>
        <authorList>
            <person name="Treitli S.C."/>
            <person name="Kolisko M."/>
            <person name="Husnik F."/>
            <person name="Keeling P."/>
            <person name="Hampl V."/>
        </authorList>
    </citation>
    <scope>NUCLEOTIDE SEQUENCE</scope>
    <source>
        <strain evidence="1">STM</strain>
    </source>
</reference>
<evidence type="ECO:0008006" key="2">
    <source>
        <dbReference type="Google" id="ProtNLM"/>
    </source>
</evidence>
<dbReference type="Pfam" id="PF09471">
    <property type="entry name" value="Peptidase_M64"/>
    <property type="match status" value="1"/>
</dbReference>
<accession>A0A5J4PP73</accession>